<dbReference type="SUPFAM" id="SSF54236">
    <property type="entry name" value="Ubiquitin-like"/>
    <property type="match status" value="1"/>
</dbReference>
<dbReference type="InterPro" id="IPR001660">
    <property type="entry name" value="SAM"/>
</dbReference>
<dbReference type="PROSITE" id="PS50200">
    <property type="entry name" value="RA"/>
    <property type="match status" value="1"/>
</dbReference>
<feature type="region of interest" description="Disordered" evidence="2">
    <location>
        <begin position="164"/>
        <end position="211"/>
    </location>
</feature>
<dbReference type="STRING" id="686832.A0A0C3CL82"/>
<dbReference type="EMBL" id="KN831773">
    <property type="protein sequence ID" value="KIM44541.1"/>
    <property type="molecule type" value="Genomic_DNA"/>
</dbReference>
<organism evidence="5 6">
    <name type="scientific">Hebeloma cylindrosporum</name>
    <dbReference type="NCBI Taxonomy" id="76867"/>
    <lineage>
        <taxon>Eukaryota</taxon>
        <taxon>Fungi</taxon>
        <taxon>Dikarya</taxon>
        <taxon>Basidiomycota</taxon>
        <taxon>Agaricomycotina</taxon>
        <taxon>Agaricomycetes</taxon>
        <taxon>Agaricomycetidae</taxon>
        <taxon>Agaricales</taxon>
        <taxon>Agaricineae</taxon>
        <taxon>Hymenogastraceae</taxon>
        <taxon>Hebeloma</taxon>
    </lineage>
</organism>
<dbReference type="HOGENOM" id="CLU_894424_0_0_1"/>
<dbReference type="InterPro" id="IPR013761">
    <property type="entry name" value="SAM/pointed_sf"/>
</dbReference>
<dbReference type="Pfam" id="PF07647">
    <property type="entry name" value="SAM_2"/>
    <property type="match status" value="1"/>
</dbReference>
<proteinExistence type="predicted"/>
<name>A0A0C3CL82_HEBCY</name>
<dbReference type="GO" id="GO:0007165">
    <property type="term" value="P:signal transduction"/>
    <property type="evidence" value="ECO:0007669"/>
    <property type="project" value="InterPro"/>
</dbReference>
<keyword evidence="6" id="KW-1185">Reference proteome</keyword>
<evidence type="ECO:0000313" key="6">
    <source>
        <dbReference type="Proteomes" id="UP000053424"/>
    </source>
</evidence>
<dbReference type="PANTHER" id="PTHR46829">
    <property type="entry name" value="STERILE ALPHA MOTIF DOMAIN-CONTAINING PROTEIN 15"/>
    <property type="match status" value="1"/>
</dbReference>
<feature type="compositionally biased region" description="Low complexity" evidence="2">
    <location>
        <begin position="179"/>
        <end position="201"/>
    </location>
</feature>
<dbReference type="PROSITE" id="PS50105">
    <property type="entry name" value="SAM_DOMAIN"/>
    <property type="match status" value="1"/>
</dbReference>
<dbReference type="Pfam" id="PF00788">
    <property type="entry name" value="RA"/>
    <property type="match status" value="1"/>
</dbReference>
<protein>
    <recommendedName>
        <fullName evidence="7">SAM domain-containing protein</fullName>
    </recommendedName>
</protein>
<evidence type="ECO:0000259" key="4">
    <source>
        <dbReference type="PROSITE" id="PS50200"/>
    </source>
</evidence>
<dbReference type="Proteomes" id="UP000053424">
    <property type="component" value="Unassembled WGS sequence"/>
</dbReference>
<feature type="domain" description="Ras-associating" evidence="4">
    <location>
        <begin position="209"/>
        <end position="283"/>
    </location>
</feature>
<evidence type="ECO:0000313" key="5">
    <source>
        <dbReference type="EMBL" id="KIM44541.1"/>
    </source>
</evidence>
<dbReference type="InterPro" id="IPR029071">
    <property type="entry name" value="Ubiquitin-like_domsf"/>
</dbReference>
<accession>A0A0C3CL82</accession>
<reference evidence="6" key="2">
    <citation type="submission" date="2015-01" db="EMBL/GenBank/DDBJ databases">
        <title>Evolutionary Origins and Diversification of the Mycorrhizal Mutualists.</title>
        <authorList>
            <consortium name="DOE Joint Genome Institute"/>
            <consortium name="Mycorrhizal Genomics Consortium"/>
            <person name="Kohler A."/>
            <person name="Kuo A."/>
            <person name="Nagy L.G."/>
            <person name="Floudas D."/>
            <person name="Copeland A."/>
            <person name="Barry K.W."/>
            <person name="Cichocki N."/>
            <person name="Veneault-Fourrey C."/>
            <person name="LaButti K."/>
            <person name="Lindquist E.A."/>
            <person name="Lipzen A."/>
            <person name="Lundell T."/>
            <person name="Morin E."/>
            <person name="Murat C."/>
            <person name="Riley R."/>
            <person name="Ohm R."/>
            <person name="Sun H."/>
            <person name="Tunlid A."/>
            <person name="Henrissat B."/>
            <person name="Grigoriev I.V."/>
            <person name="Hibbett D.S."/>
            <person name="Martin F."/>
        </authorList>
    </citation>
    <scope>NUCLEOTIDE SEQUENCE [LARGE SCALE GENOMIC DNA]</scope>
    <source>
        <strain evidence="6">h7</strain>
    </source>
</reference>
<evidence type="ECO:0000259" key="3">
    <source>
        <dbReference type="PROSITE" id="PS50105"/>
    </source>
</evidence>
<feature type="region of interest" description="Disordered" evidence="2">
    <location>
        <begin position="284"/>
        <end position="330"/>
    </location>
</feature>
<dbReference type="SMART" id="SM00454">
    <property type="entry name" value="SAM"/>
    <property type="match status" value="1"/>
</dbReference>
<feature type="domain" description="SAM" evidence="3">
    <location>
        <begin position="13"/>
        <end position="76"/>
    </location>
</feature>
<evidence type="ECO:0000256" key="2">
    <source>
        <dbReference type="SAM" id="MobiDB-lite"/>
    </source>
</evidence>
<sequence>MDPHAPDKHLLDWDESDVHQWLSSLGFPQYESQLREHKIRGDSLCQLDAEGLKAMGVLTVGQRLSILKSAYHLKLTHEIPITEDDYKPPSEGATKDISIEDLHSSVKEQAQRLRSLEEDNRAINNAVRSFSEEIIKLRQSLGLSGESKIRRQLPYLRSDMEAIGRSALGPTNEDTLRRSPSQETASESPAASAYATPTSSSHDSSDNAKVTLDDPTWKVLPAALKKHRINHDEWPNYAMLISFGPPGNRTKRRLEMNEKPLYLFKKLKDAKKNPAFVLKNMKDLRSPLTDGTEDNSAAPHPSSGVSQGIPSPETPSRHPTHLTPPSNAAR</sequence>
<dbReference type="AlphaFoldDB" id="A0A0C3CL82"/>
<gene>
    <name evidence="5" type="ORF">M413DRAFT_355777</name>
</gene>
<dbReference type="Gene3D" id="1.10.150.50">
    <property type="entry name" value="Transcription Factor, Ets-1"/>
    <property type="match status" value="1"/>
</dbReference>
<dbReference type="OrthoDB" id="8883818at2759"/>
<reference evidence="5 6" key="1">
    <citation type="submission" date="2014-04" db="EMBL/GenBank/DDBJ databases">
        <authorList>
            <consortium name="DOE Joint Genome Institute"/>
            <person name="Kuo A."/>
            <person name="Gay G."/>
            <person name="Dore J."/>
            <person name="Kohler A."/>
            <person name="Nagy L.G."/>
            <person name="Floudas D."/>
            <person name="Copeland A."/>
            <person name="Barry K.W."/>
            <person name="Cichocki N."/>
            <person name="Veneault-Fourrey C."/>
            <person name="LaButti K."/>
            <person name="Lindquist E.A."/>
            <person name="Lipzen A."/>
            <person name="Lundell T."/>
            <person name="Morin E."/>
            <person name="Murat C."/>
            <person name="Sun H."/>
            <person name="Tunlid A."/>
            <person name="Henrissat B."/>
            <person name="Grigoriev I.V."/>
            <person name="Hibbett D.S."/>
            <person name="Martin F."/>
            <person name="Nordberg H.P."/>
            <person name="Cantor M.N."/>
            <person name="Hua S.X."/>
        </authorList>
    </citation>
    <scope>NUCLEOTIDE SEQUENCE [LARGE SCALE GENOMIC DNA]</scope>
    <source>
        <strain evidence="6">h7</strain>
    </source>
</reference>
<evidence type="ECO:0008006" key="7">
    <source>
        <dbReference type="Google" id="ProtNLM"/>
    </source>
</evidence>
<dbReference type="InterPro" id="IPR000159">
    <property type="entry name" value="RA_dom"/>
</dbReference>
<evidence type="ECO:0000256" key="1">
    <source>
        <dbReference type="SAM" id="Coils"/>
    </source>
</evidence>
<dbReference type="SUPFAM" id="SSF47769">
    <property type="entry name" value="SAM/Pointed domain"/>
    <property type="match status" value="1"/>
</dbReference>
<dbReference type="Gene3D" id="3.10.20.90">
    <property type="entry name" value="Phosphatidylinositol 3-kinase Catalytic Subunit, Chain A, domain 1"/>
    <property type="match status" value="1"/>
</dbReference>
<dbReference type="PANTHER" id="PTHR46829:SF1">
    <property type="entry name" value="STERILE ALPHA MOTIF DOMAIN-CONTAINING PROTEIN 15"/>
    <property type="match status" value="1"/>
</dbReference>
<feature type="coiled-coil region" evidence="1">
    <location>
        <begin position="99"/>
        <end position="133"/>
    </location>
</feature>
<keyword evidence="1" id="KW-0175">Coiled coil</keyword>